<comment type="caution">
    <text evidence="1">The sequence shown here is derived from an EMBL/GenBank/DDBJ whole genome shotgun (WGS) entry which is preliminary data.</text>
</comment>
<evidence type="ECO:0008006" key="3">
    <source>
        <dbReference type="Google" id="ProtNLM"/>
    </source>
</evidence>
<keyword evidence="2" id="KW-1185">Reference proteome</keyword>
<sequence length="271" mass="30438">MFCIRQIMEKKWEYKATVHQLFIDFQKAYDSVKREVLYDILIEFGIPKKLVRLIKMCLGETYSRVRIGKAHYTGEALRNATEPVRSGFGLNEAAKKFGVLKATLASKNKYSVEGKVFFAPRPVLSKAICDNAGEMSPGSCTESCPAFAHIGLRENPGKNLNQVTCPDQESNSGHLVSRSDALTVTPQLVQLPRFLHESLSSVRPVYVIDVYKLTPSNGPKERSRRARDLTVASDNLSAIEFRPGDFFFNVEPVIRNEATHRKIVFRVGILA</sequence>
<dbReference type="EMBL" id="JAJSOF020000027">
    <property type="protein sequence ID" value="KAJ4433055.1"/>
    <property type="molecule type" value="Genomic_DNA"/>
</dbReference>
<dbReference type="Proteomes" id="UP001148838">
    <property type="component" value="Unassembled WGS sequence"/>
</dbReference>
<evidence type="ECO:0000313" key="2">
    <source>
        <dbReference type="Proteomes" id="UP001148838"/>
    </source>
</evidence>
<organism evidence="1 2">
    <name type="scientific">Periplaneta americana</name>
    <name type="common">American cockroach</name>
    <name type="synonym">Blatta americana</name>
    <dbReference type="NCBI Taxonomy" id="6978"/>
    <lineage>
        <taxon>Eukaryota</taxon>
        <taxon>Metazoa</taxon>
        <taxon>Ecdysozoa</taxon>
        <taxon>Arthropoda</taxon>
        <taxon>Hexapoda</taxon>
        <taxon>Insecta</taxon>
        <taxon>Pterygota</taxon>
        <taxon>Neoptera</taxon>
        <taxon>Polyneoptera</taxon>
        <taxon>Dictyoptera</taxon>
        <taxon>Blattodea</taxon>
        <taxon>Blattoidea</taxon>
        <taxon>Blattidae</taxon>
        <taxon>Blattinae</taxon>
        <taxon>Periplaneta</taxon>
    </lineage>
</organism>
<name>A0ABQ8SGY4_PERAM</name>
<proteinExistence type="predicted"/>
<reference evidence="1 2" key="1">
    <citation type="journal article" date="2022" name="Allergy">
        <title>Genome assembly and annotation of Periplaneta americana reveal a comprehensive cockroach allergen profile.</title>
        <authorList>
            <person name="Wang L."/>
            <person name="Xiong Q."/>
            <person name="Saelim N."/>
            <person name="Wang L."/>
            <person name="Nong W."/>
            <person name="Wan A.T."/>
            <person name="Shi M."/>
            <person name="Liu X."/>
            <person name="Cao Q."/>
            <person name="Hui J.H.L."/>
            <person name="Sookrung N."/>
            <person name="Leung T.F."/>
            <person name="Tungtrongchitr A."/>
            <person name="Tsui S.K.W."/>
        </authorList>
    </citation>
    <scope>NUCLEOTIDE SEQUENCE [LARGE SCALE GENOMIC DNA]</scope>
    <source>
        <strain evidence="1">PWHHKU_190912</strain>
    </source>
</reference>
<protein>
    <recommendedName>
        <fullName evidence="3">Reverse transcriptase domain-containing protein</fullName>
    </recommendedName>
</protein>
<accession>A0ABQ8SGY4</accession>
<evidence type="ECO:0000313" key="1">
    <source>
        <dbReference type="EMBL" id="KAJ4433055.1"/>
    </source>
</evidence>
<gene>
    <name evidence="1" type="ORF">ANN_15312</name>
</gene>